<evidence type="ECO:0000313" key="2">
    <source>
        <dbReference type="EMBL" id="MFC3107163.1"/>
    </source>
</evidence>
<dbReference type="PANTHER" id="PTHR34351">
    <property type="entry name" value="SLR1927 PROTEIN-RELATED"/>
    <property type="match status" value="1"/>
</dbReference>
<keyword evidence="1" id="KW-1133">Transmembrane helix</keyword>
<feature type="transmembrane region" description="Helical" evidence="1">
    <location>
        <begin position="66"/>
        <end position="86"/>
    </location>
</feature>
<protein>
    <submittedName>
        <fullName evidence="2">DUF58 domain-containing protein</fullName>
    </submittedName>
</protein>
<keyword evidence="1" id="KW-0472">Membrane</keyword>
<name>A0ABV7EWK9_9BURK</name>
<accession>A0ABV7EWK9</accession>
<comment type="caution">
    <text evidence="2">The sequence shown here is derived from an EMBL/GenBank/DDBJ whole genome shotgun (WGS) entry which is preliminary data.</text>
</comment>
<dbReference type="EMBL" id="JBHRTP010000008">
    <property type="protein sequence ID" value="MFC3107163.1"/>
    <property type="molecule type" value="Genomic_DNA"/>
</dbReference>
<dbReference type="RefSeq" id="WP_390326553.1">
    <property type="nucleotide sequence ID" value="NZ_JBHRTP010000008.1"/>
</dbReference>
<keyword evidence="3" id="KW-1185">Reference proteome</keyword>
<organism evidence="2 3">
    <name type="scientific">Undibacterium arcticum</name>
    <dbReference type="NCBI Taxonomy" id="1762892"/>
    <lineage>
        <taxon>Bacteria</taxon>
        <taxon>Pseudomonadati</taxon>
        <taxon>Pseudomonadota</taxon>
        <taxon>Betaproteobacteria</taxon>
        <taxon>Burkholderiales</taxon>
        <taxon>Oxalobacteraceae</taxon>
        <taxon>Undibacterium</taxon>
    </lineage>
</organism>
<keyword evidence="1" id="KW-0812">Transmembrane</keyword>
<gene>
    <name evidence="2" type="ORF">ACFOFO_04150</name>
</gene>
<evidence type="ECO:0000313" key="3">
    <source>
        <dbReference type="Proteomes" id="UP001595530"/>
    </source>
</evidence>
<sequence length="337" mass="37469">MLTTLRTRCHSSYRRFLNKWLYRLRDAEPGEVFLNQRRVFIVPSGAGLMFGVMLVVLFVASVNYSLNLGFALTFLIAACAVIDMYLTFRNLAHLHLAPGRVNPVFAGEEAQFELHVINRRNYERFALWLGFIGEGQNHPEQPLDIASHASRSVTLSAPSITRGRLQAPRVRLQTRFPLGLLHAWSYWQPDATALVYPLPEQNAPALPVAGDAKDDDFWRAGRAGRDDFGGIRGYQDGDAMKHLAWRQIARIPADLGGQLLTKYFEGGAASELCLDFSALPPALDTELKLSRLTRWVLEAEARGLPYAFRLGANDFAAAVGTAHRAACLQALALYEAS</sequence>
<evidence type="ECO:0000256" key="1">
    <source>
        <dbReference type="SAM" id="Phobius"/>
    </source>
</evidence>
<proteinExistence type="predicted"/>
<feature type="transmembrane region" description="Helical" evidence="1">
    <location>
        <begin position="39"/>
        <end position="60"/>
    </location>
</feature>
<dbReference type="PANTHER" id="PTHR34351:SF1">
    <property type="entry name" value="SLR1927 PROTEIN"/>
    <property type="match status" value="1"/>
</dbReference>
<reference evidence="3" key="1">
    <citation type="journal article" date="2019" name="Int. J. Syst. Evol. Microbiol.">
        <title>The Global Catalogue of Microorganisms (GCM) 10K type strain sequencing project: providing services to taxonomists for standard genome sequencing and annotation.</title>
        <authorList>
            <consortium name="The Broad Institute Genomics Platform"/>
            <consortium name="The Broad Institute Genome Sequencing Center for Infectious Disease"/>
            <person name="Wu L."/>
            <person name="Ma J."/>
        </authorList>
    </citation>
    <scope>NUCLEOTIDE SEQUENCE [LARGE SCALE GENOMIC DNA]</scope>
    <source>
        <strain evidence="3">KCTC 42986</strain>
    </source>
</reference>
<dbReference type="Proteomes" id="UP001595530">
    <property type="component" value="Unassembled WGS sequence"/>
</dbReference>